<feature type="transmembrane region" description="Helical" evidence="9">
    <location>
        <begin position="181"/>
        <end position="201"/>
    </location>
</feature>
<evidence type="ECO:0000256" key="5">
    <source>
        <dbReference type="ARBA" id="ARBA00022692"/>
    </source>
</evidence>
<dbReference type="Proteomes" id="UP000253741">
    <property type="component" value="Unassembled WGS sequence"/>
</dbReference>
<comment type="similarity">
    <text evidence="2">Belongs to the major facilitator superfamily. EmrB family.</text>
</comment>
<keyword evidence="5 9" id="KW-0812">Transmembrane</keyword>
<evidence type="ECO:0000256" key="6">
    <source>
        <dbReference type="ARBA" id="ARBA00022989"/>
    </source>
</evidence>
<feature type="domain" description="Major facilitator superfamily (MFS) profile" evidence="10">
    <location>
        <begin position="27"/>
        <end position="483"/>
    </location>
</feature>
<feature type="transmembrane region" description="Helical" evidence="9">
    <location>
        <begin position="26"/>
        <end position="45"/>
    </location>
</feature>
<dbReference type="GO" id="GO:0046677">
    <property type="term" value="P:response to antibiotic"/>
    <property type="evidence" value="ECO:0007669"/>
    <property type="project" value="UniProtKB-KW"/>
</dbReference>
<feature type="transmembrane region" description="Helical" evidence="9">
    <location>
        <begin position="92"/>
        <end position="111"/>
    </location>
</feature>
<dbReference type="NCBIfam" id="TIGR00711">
    <property type="entry name" value="efflux_EmrB"/>
    <property type="match status" value="1"/>
</dbReference>
<feature type="transmembrane region" description="Helical" evidence="9">
    <location>
        <begin position="123"/>
        <end position="144"/>
    </location>
</feature>
<keyword evidence="8" id="KW-0046">Antibiotic resistance</keyword>
<feature type="transmembrane region" description="Helical" evidence="9">
    <location>
        <begin position="65"/>
        <end position="85"/>
    </location>
</feature>
<feature type="transmembrane region" description="Helical" evidence="9">
    <location>
        <begin position="456"/>
        <end position="478"/>
    </location>
</feature>
<feature type="transmembrane region" description="Helical" evidence="9">
    <location>
        <begin position="151"/>
        <end position="175"/>
    </location>
</feature>
<sequence length="493" mass="51454">MPDHIEKTVRPQDVGTEPGLPTETRMIIGVLVVSAFVVMLNETIMSVAMSRLMDDLGIPASTAQWLTTGFLLTMAVVIPVTGFLLQRFHARTLFISAMGLFCVGTLVSALAPGFPSLLAGRVIQASGTAIVIPLLTTTILNLVPADRRGRVMGVVTIVIAVAPAIGPVLSGFILSALDWRWMFWFVLPVALLALAIGCVLLKNFTTPRKVPLDLISVALSAPAFGGLVYGLSALGESADGHSAIPLWIPLTVGSVSLAAFVLRQITLQRDGRALLDLRPFGIATFRVALALLVLAMASLFGSFILLPLYLQNVLGLGTLATGLLLLPGGLLMGAISPFVGRIFDRTGPRPLVVTGSLLLSAALWAMTMYGADTPVWLVVIVHSVLMLGVAMMMTPLMATALGSLPQPLYSHGSATVNTVQQLAGAAGTALFITVMAQRTSDSAARGLSVVAATQDGIQAAFVCGALISLVAVLAALLVRNRGGQAASGEAVIH</sequence>
<keyword evidence="12" id="KW-1185">Reference proteome</keyword>
<feature type="transmembrane region" description="Helical" evidence="9">
    <location>
        <begin position="414"/>
        <end position="436"/>
    </location>
</feature>
<dbReference type="InterPro" id="IPR036259">
    <property type="entry name" value="MFS_trans_sf"/>
</dbReference>
<evidence type="ECO:0000256" key="8">
    <source>
        <dbReference type="ARBA" id="ARBA00023251"/>
    </source>
</evidence>
<protein>
    <submittedName>
        <fullName evidence="11">MFS transporter</fullName>
    </submittedName>
</protein>
<evidence type="ECO:0000313" key="11">
    <source>
        <dbReference type="EMBL" id="RDG39829.1"/>
    </source>
</evidence>
<evidence type="ECO:0000256" key="2">
    <source>
        <dbReference type="ARBA" id="ARBA00008537"/>
    </source>
</evidence>
<evidence type="ECO:0000256" key="1">
    <source>
        <dbReference type="ARBA" id="ARBA00004651"/>
    </source>
</evidence>
<evidence type="ECO:0000256" key="3">
    <source>
        <dbReference type="ARBA" id="ARBA00022448"/>
    </source>
</evidence>
<dbReference type="Gene3D" id="1.20.1720.10">
    <property type="entry name" value="Multidrug resistance protein D"/>
    <property type="match status" value="1"/>
</dbReference>
<dbReference type="PROSITE" id="PS50850">
    <property type="entry name" value="MFS"/>
    <property type="match status" value="1"/>
</dbReference>
<feature type="transmembrane region" description="Helical" evidence="9">
    <location>
        <begin position="283"/>
        <end position="310"/>
    </location>
</feature>
<organism evidence="11 12">
    <name type="scientific">Streptomyces corynorhini</name>
    <dbReference type="NCBI Taxonomy" id="2282652"/>
    <lineage>
        <taxon>Bacteria</taxon>
        <taxon>Bacillati</taxon>
        <taxon>Actinomycetota</taxon>
        <taxon>Actinomycetes</taxon>
        <taxon>Kitasatosporales</taxon>
        <taxon>Streptomycetaceae</taxon>
        <taxon>Streptomyces</taxon>
    </lineage>
</organism>
<feature type="transmembrane region" description="Helical" evidence="9">
    <location>
        <begin position="244"/>
        <end position="262"/>
    </location>
</feature>
<dbReference type="AlphaFoldDB" id="A0A370BHM6"/>
<comment type="subcellular location">
    <subcellularLocation>
        <location evidence="1">Cell membrane</location>
        <topology evidence="1">Multi-pass membrane protein</topology>
    </subcellularLocation>
</comment>
<dbReference type="InterPro" id="IPR011701">
    <property type="entry name" value="MFS"/>
</dbReference>
<dbReference type="PANTHER" id="PTHR42718:SF9">
    <property type="entry name" value="MAJOR FACILITATOR SUPERFAMILY MULTIDRUG TRANSPORTER MFSC"/>
    <property type="match status" value="1"/>
</dbReference>
<dbReference type="InterPro" id="IPR004638">
    <property type="entry name" value="EmrB-like"/>
</dbReference>
<dbReference type="CDD" id="cd17503">
    <property type="entry name" value="MFS_LmrB_MDR_like"/>
    <property type="match status" value="1"/>
</dbReference>
<feature type="transmembrane region" description="Helical" evidence="9">
    <location>
        <begin position="213"/>
        <end position="232"/>
    </location>
</feature>
<evidence type="ECO:0000256" key="9">
    <source>
        <dbReference type="SAM" id="Phobius"/>
    </source>
</evidence>
<dbReference type="Pfam" id="PF07690">
    <property type="entry name" value="MFS_1"/>
    <property type="match status" value="1"/>
</dbReference>
<proteinExistence type="inferred from homology"/>
<dbReference type="SUPFAM" id="SSF103473">
    <property type="entry name" value="MFS general substrate transporter"/>
    <property type="match status" value="1"/>
</dbReference>
<keyword evidence="6 9" id="KW-1133">Transmembrane helix</keyword>
<feature type="transmembrane region" description="Helical" evidence="9">
    <location>
        <begin position="316"/>
        <end position="339"/>
    </location>
</feature>
<evidence type="ECO:0000313" key="12">
    <source>
        <dbReference type="Proteomes" id="UP000253741"/>
    </source>
</evidence>
<comment type="caution">
    <text evidence="11">The sequence shown here is derived from an EMBL/GenBank/DDBJ whole genome shotgun (WGS) entry which is preliminary data.</text>
</comment>
<dbReference type="EMBL" id="QQNA01000009">
    <property type="protein sequence ID" value="RDG39829.1"/>
    <property type="molecule type" value="Genomic_DNA"/>
</dbReference>
<evidence type="ECO:0000259" key="10">
    <source>
        <dbReference type="PROSITE" id="PS50850"/>
    </source>
</evidence>
<dbReference type="PANTHER" id="PTHR42718">
    <property type="entry name" value="MAJOR FACILITATOR SUPERFAMILY MULTIDRUG TRANSPORTER MFSC"/>
    <property type="match status" value="1"/>
</dbReference>
<evidence type="ECO:0000256" key="4">
    <source>
        <dbReference type="ARBA" id="ARBA00022475"/>
    </source>
</evidence>
<feature type="transmembrane region" description="Helical" evidence="9">
    <location>
        <begin position="351"/>
        <end position="369"/>
    </location>
</feature>
<dbReference type="GO" id="GO:0005886">
    <property type="term" value="C:plasma membrane"/>
    <property type="evidence" value="ECO:0007669"/>
    <property type="project" value="UniProtKB-SubCell"/>
</dbReference>
<gene>
    <name evidence="11" type="ORF">DVH02_01950</name>
</gene>
<dbReference type="InterPro" id="IPR020846">
    <property type="entry name" value="MFS_dom"/>
</dbReference>
<feature type="transmembrane region" description="Helical" evidence="9">
    <location>
        <begin position="375"/>
        <end position="402"/>
    </location>
</feature>
<name>A0A370BHM6_9ACTN</name>
<dbReference type="PRINTS" id="PR01036">
    <property type="entry name" value="TCRTETB"/>
</dbReference>
<evidence type="ECO:0000256" key="7">
    <source>
        <dbReference type="ARBA" id="ARBA00023136"/>
    </source>
</evidence>
<keyword evidence="4" id="KW-1003">Cell membrane</keyword>
<keyword evidence="7 9" id="KW-0472">Membrane</keyword>
<reference evidence="11 12" key="1">
    <citation type="submission" date="2018-07" db="EMBL/GenBank/DDBJ databases">
        <title>Streptomyces species from bats.</title>
        <authorList>
            <person name="Dunlap C."/>
        </authorList>
    </citation>
    <scope>NUCLEOTIDE SEQUENCE [LARGE SCALE GENOMIC DNA]</scope>
    <source>
        <strain evidence="11 12">AC230</strain>
    </source>
</reference>
<accession>A0A370BHM6</accession>
<dbReference type="Gene3D" id="1.20.1250.20">
    <property type="entry name" value="MFS general substrate transporter like domains"/>
    <property type="match status" value="1"/>
</dbReference>
<keyword evidence="3" id="KW-0813">Transport</keyword>
<dbReference type="GO" id="GO:0022857">
    <property type="term" value="F:transmembrane transporter activity"/>
    <property type="evidence" value="ECO:0007669"/>
    <property type="project" value="InterPro"/>
</dbReference>
<dbReference type="OrthoDB" id="9812221at2"/>